<gene>
    <name evidence="2" type="ORF">NDU88_008222</name>
</gene>
<dbReference type="EMBL" id="JANPWB010000003">
    <property type="protein sequence ID" value="KAJ1204444.1"/>
    <property type="molecule type" value="Genomic_DNA"/>
</dbReference>
<accession>A0AAV7VWN9</accession>
<name>A0AAV7VWN9_PLEWA</name>
<evidence type="ECO:0000256" key="1">
    <source>
        <dbReference type="SAM" id="MobiDB-lite"/>
    </source>
</evidence>
<dbReference type="Proteomes" id="UP001066276">
    <property type="component" value="Chromosome 2_1"/>
</dbReference>
<keyword evidence="3" id="KW-1185">Reference proteome</keyword>
<sequence length="90" mass="10496">MPRPVRPKEVVWRAPDPDHDSGGFNDLSWDPMSCQQALPERVRGVIKVIFRRRKASLLQRETKLEGELVDLEGRAQQTVDRDTEEWLMLL</sequence>
<evidence type="ECO:0000313" key="3">
    <source>
        <dbReference type="Proteomes" id="UP001066276"/>
    </source>
</evidence>
<organism evidence="2 3">
    <name type="scientific">Pleurodeles waltl</name>
    <name type="common">Iberian ribbed newt</name>
    <dbReference type="NCBI Taxonomy" id="8319"/>
    <lineage>
        <taxon>Eukaryota</taxon>
        <taxon>Metazoa</taxon>
        <taxon>Chordata</taxon>
        <taxon>Craniata</taxon>
        <taxon>Vertebrata</taxon>
        <taxon>Euteleostomi</taxon>
        <taxon>Amphibia</taxon>
        <taxon>Batrachia</taxon>
        <taxon>Caudata</taxon>
        <taxon>Salamandroidea</taxon>
        <taxon>Salamandridae</taxon>
        <taxon>Pleurodelinae</taxon>
        <taxon>Pleurodeles</taxon>
    </lineage>
</organism>
<dbReference type="AlphaFoldDB" id="A0AAV7VWN9"/>
<protein>
    <submittedName>
        <fullName evidence="2">Uncharacterized protein</fullName>
    </submittedName>
</protein>
<feature type="region of interest" description="Disordered" evidence="1">
    <location>
        <begin position="1"/>
        <end position="28"/>
    </location>
</feature>
<evidence type="ECO:0000313" key="2">
    <source>
        <dbReference type="EMBL" id="KAJ1204444.1"/>
    </source>
</evidence>
<proteinExistence type="predicted"/>
<feature type="compositionally biased region" description="Basic and acidic residues" evidence="1">
    <location>
        <begin position="1"/>
        <end position="21"/>
    </location>
</feature>
<reference evidence="2" key="1">
    <citation type="journal article" date="2022" name="bioRxiv">
        <title>Sequencing and chromosome-scale assembly of the giantPleurodeles waltlgenome.</title>
        <authorList>
            <person name="Brown T."/>
            <person name="Elewa A."/>
            <person name="Iarovenko S."/>
            <person name="Subramanian E."/>
            <person name="Araus A.J."/>
            <person name="Petzold A."/>
            <person name="Susuki M."/>
            <person name="Suzuki K.-i.T."/>
            <person name="Hayashi T."/>
            <person name="Toyoda A."/>
            <person name="Oliveira C."/>
            <person name="Osipova E."/>
            <person name="Leigh N.D."/>
            <person name="Simon A."/>
            <person name="Yun M.H."/>
        </authorList>
    </citation>
    <scope>NUCLEOTIDE SEQUENCE</scope>
    <source>
        <strain evidence="2">20211129_DDA</strain>
        <tissue evidence="2">Liver</tissue>
    </source>
</reference>
<comment type="caution">
    <text evidence="2">The sequence shown here is derived from an EMBL/GenBank/DDBJ whole genome shotgun (WGS) entry which is preliminary data.</text>
</comment>